<evidence type="ECO:0000256" key="1">
    <source>
        <dbReference type="SAM" id="Phobius"/>
    </source>
</evidence>
<dbReference type="AlphaFoldDB" id="A0A9W6NM50"/>
<keyword evidence="1" id="KW-0812">Transmembrane</keyword>
<evidence type="ECO:0000313" key="4">
    <source>
        <dbReference type="Proteomes" id="UP001143480"/>
    </source>
</evidence>
<reference evidence="3" key="1">
    <citation type="journal article" date="2014" name="Int. J. Syst. Evol. Microbiol.">
        <title>Complete genome sequence of Corynebacterium casei LMG S-19264T (=DSM 44701T), isolated from a smear-ripened cheese.</title>
        <authorList>
            <consortium name="US DOE Joint Genome Institute (JGI-PGF)"/>
            <person name="Walter F."/>
            <person name="Albersmeier A."/>
            <person name="Kalinowski J."/>
            <person name="Ruckert C."/>
        </authorList>
    </citation>
    <scope>NUCLEOTIDE SEQUENCE</scope>
    <source>
        <strain evidence="3">VKM Ac-1321</strain>
    </source>
</reference>
<organism evidence="3 4">
    <name type="scientific">Dactylosporangium matsuzakiense</name>
    <dbReference type="NCBI Taxonomy" id="53360"/>
    <lineage>
        <taxon>Bacteria</taxon>
        <taxon>Bacillati</taxon>
        <taxon>Actinomycetota</taxon>
        <taxon>Actinomycetes</taxon>
        <taxon>Micromonosporales</taxon>
        <taxon>Micromonosporaceae</taxon>
        <taxon>Dactylosporangium</taxon>
    </lineage>
</organism>
<feature type="domain" description="SHOCT" evidence="2">
    <location>
        <begin position="50"/>
        <end position="71"/>
    </location>
</feature>
<dbReference type="Proteomes" id="UP001143480">
    <property type="component" value="Unassembled WGS sequence"/>
</dbReference>
<dbReference type="Pfam" id="PF09851">
    <property type="entry name" value="SHOCT"/>
    <property type="match status" value="1"/>
</dbReference>
<evidence type="ECO:0000313" key="3">
    <source>
        <dbReference type="EMBL" id="GLL01557.1"/>
    </source>
</evidence>
<protein>
    <recommendedName>
        <fullName evidence="2">SHOCT domain-containing protein</fullName>
    </recommendedName>
</protein>
<proteinExistence type="predicted"/>
<comment type="caution">
    <text evidence="3">The sequence shown here is derived from an EMBL/GenBank/DDBJ whole genome shotgun (WGS) entry which is preliminary data.</text>
</comment>
<dbReference type="RefSeq" id="WP_261965004.1">
    <property type="nucleotide sequence ID" value="NZ_BAAAXA010000001.1"/>
</dbReference>
<keyword evidence="1" id="KW-0472">Membrane</keyword>
<dbReference type="EMBL" id="BSFP01000016">
    <property type="protein sequence ID" value="GLL01557.1"/>
    <property type="molecule type" value="Genomic_DNA"/>
</dbReference>
<evidence type="ECO:0000259" key="2">
    <source>
        <dbReference type="Pfam" id="PF09851"/>
    </source>
</evidence>
<reference evidence="3" key="2">
    <citation type="submission" date="2023-01" db="EMBL/GenBank/DDBJ databases">
        <authorList>
            <person name="Sun Q."/>
            <person name="Evtushenko L."/>
        </authorList>
    </citation>
    <scope>NUCLEOTIDE SEQUENCE</scope>
    <source>
        <strain evidence="3">VKM Ac-1321</strain>
    </source>
</reference>
<feature type="transmembrane region" description="Helical" evidence="1">
    <location>
        <begin position="12"/>
        <end position="35"/>
    </location>
</feature>
<name>A0A9W6NM50_9ACTN</name>
<gene>
    <name evidence="3" type="ORF">GCM10017581_032980</name>
</gene>
<keyword evidence="4" id="KW-1185">Reference proteome</keyword>
<dbReference type="InterPro" id="IPR018649">
    <property type="entry name" value="SHOCT"/>
</dbReference>
<keyword evidence="1" id="KW-1133">Transmembrane helix</keyword>
<accession>A0A9W6NM50</accession>
<sequence length="74" mass="8384">MMWHHTYGMAGYPLDGLLLIALLFLAAAGVAVYALRRRDPAGGRDAAALLADRYARGEIDDEEYQRRLDHLRWP</sequence>